<reference evidence="2" key="1">
    <citation type="submission" date="2023-03" db="EMBL/GenBank/DDBJ databases">
        <title>Massive genome expansion in bonnet fungi (Mycena s.s.) driven by repeated elements and novel gene families across ecological guilds.</title>
        <authorList>
            <consortium name="Lawrence Berkeley National Laboratory"/>
            <person name="Harder C.B."/>
            <person name="Miyauchi S."/>
            <person name="Viragh M."/>
            <person name="Kuo A."/>
            <person name="Thoen E."/>
            <person name="Andreopoulos B."/>
            <person name="Lu D."/>
            <person name="Skrede I."/>
            <person name="Drula E."/>
            <person name="Henrissat B."/>
            <person name="Morin E."/>
            <person name="Kohler A."/>
            <person name="Barry K."/>
            <person name="LaButti K."/>
            <person name="Morin E."/>
            <person name="Salamov A."/>
            <person name="Lipzen A."/>
            <person name="Mereny Z."/>
            <person name="Hegedus B."/>
            <person name="Baldrian P."/>
            <person name="Stursova M."/>
            <person name="Weitz H."/>
            <person name="Taylor A."/>
            <person name="Grigoriev I.V."/>
            <person name="Nagy L.G."/>
            <person name="Martin F."/>
            <person name="Kauserud H."/>
        </authorList>
    </citation>
    <scope>NUCLEOTIDE SEQUENCE</scope>
    <source>
        <strain evidence="2">CBHHK182m</strain>
    </source>
</reference>
<dbReference type="InterPro" id="IPR059179">
    <property type="entry name" value="MLKL-like_MCAfunc"/>
</dbReference>
<feature type="coiled-coil region" evidence="1">
    <location>
        <begin position="76"/>
        <end position="125"/>
    </location>
</feature>
<protein>
    <submittedName>
        <fullName evidence="2">Uncharacterized protein</fullName>
    </submittedName>
</protein>
<keyword evidence="1" id="KW-0175">Coiled coil</keyword>
<dbReference type="CDD" id="cd21037">
    <property type="entry name" value="MLKL_NTD"/>
    <property type="match status" value="1"/>
</dbReference>
<evidence type="ECO:0000313" key="3">
    <source>
        <dbReference type="Proteomes" id="UP001215598"/>
    </source>
</evidence>
<name>A0AAD7HP51_9AGAR</name>
<gene>
    <name evidence="2" type="ORF">B0H16DRAFT_1736253</name>
</gene>
<organism evidence="2 3">
    <name type="scientific">Mycena metata</name>
    <dbReference type="NCBI Taxonomy" id="1033252"/>
    <lineage>
        <taxon>Eukaryota</taxon>
        <taxon>Fungi</taxon>
        <taxon>Dikarya</taxon>
        <taxon>Basidiomycota</taxon>
        <taxon>Agaricomycotina</taxon>
        <taxon>Agaricomycetes</taxon>
        <taxon>Agaricomycetidae</taxon>
        <taxon>Agaricales</taxon>
        <taxon>Marasmiineae</taxon>
        <taxon>Mycenaceae</taxon>
        <taxon>Mycena</taxon>
    </lineage>
</organism>
<proteinExistence type="predicted"/>
<accession>A0AAD7HP51</accession>
<evidence type="ECO:0000256" key="1">
    <source>
        <dbReference type="SAM" id="Coils"/>
    </source>
</evidence>
<dbReference type="InterPro" id="IPR036537">
    <property type="entry name" value="Adaptor_Cbl_N_dom_sf"/>
</dbReference>
<sequence length="155" mass="17409">MNILDNILPVLRVARAAAAGSHVPGLEGAITGVVALAEMVSTMKGNKADLLELDRRLEQLMDIDTAGFSDNLKQRLDKLKQNLKPITTRLKSLEKRSEIKQFFKAKKYEKEIQDIKDSVSSHIQDFTFHNSISIKTLVDQIFTKGMESHFLGELL</sequence>
<dbReference type="GO" id="GO:0007166">
    <property type="term" value="P:cell surface receptor signaling pathway"/>
    <property type="evidence" value="ECO:0007669"/>
    <property type="project" value="InterPro"/>
</dbReference>
<dbReference type="Gene3D" id="1.20.930.20">
    <property type="entry name" value="Adaptor protein Cbl, N-terminal domain"/>
    <property type="match status" value="1"/>
</dbReference>
<dbReference type="AlphaFoldDB" id="A0AAD7HP51"/>
<comment type="caution">
    <text evidence="2">The sequence shown here is derived from an EMBL/GenBank/DDBJ whole genome shotgun (WGS) entry which is preliminary data.</text>
</comment>
<evidence type="ECO:0000313" key="2">
    <source>
        <dbReference type="EMBL" id="KAJ7725162.1"/>
    </source>
</evidence>
<dbReference type="EMBL" id="JARKIB010000196">
    <property type="protein sequence ID" value="KAJ7725162.1"/>
    <property type="molecule type" value="Genomic_DNA"/>
</dbReference>
<dbReference type="Proteomes" id="UP001215598">
    <property type="component" value="Unassembled WGS sequence"/>
</dbReference>
<keyword evidence="3" id="KW-1185">Reference proteome</keyword>